<keyword evidence="18" id="KW-1003">Cell membrane</keyword>
<dbReference type="InterPro" id="IPR000883">
    <property type="entry name" value="Cyt_C_Oxase_1"/>
</dbReference>
<dbReference type="Proteomes" id="UP000707356">
    <property type="component" value="Unassembled WGS sequence"/>
</dbReference>
<keyword evidence="8 18" id="KW-0479">Metal-binding</keyword>
<dbReference type="Pfam" id="PF00115">
    <property type="entry name" value="COX1"/>
    <property type="match status" value="1"/>
</dbReference>
<feature type="transmembrane region" description="Helical" evidence="18">
    <location>
        <begin position="161"/>
        <end position="182"/>
    </location>
</feature>
<evidence type="ECO:0000313" key="21">
    <source>
        <dbReference type="Proteomes" id="UP000707356"/>
    </source>
</evidence>
<dbReference type="PROSITE" id="PS50855">
    <property type="entry name" value="COX1"/>
    <property type="match status" value="1"/>
</dbReference>
<feature type="domain" description="Cytochrome oxidase subunit I profile" evidence="19">
    <location>
        <begin position="17"/>
        <end position="528"/>
    </location>
</feature>
<evidence type="ECO:0000256" key="16">
    <source>
        <dbReference type="ARBA" id="ARBA00047816"/>
    </source>
</evidence>
<evidence type="ECO:0000256" key="17">
    <source>
        <dbReference type="RuleBase" id="RU000370"/>
    </source>
</evidence>
<keyword evidence="5 17" id="KW-0349">Heme</keyword>
<organism evidence="20 21">
    <name type="scientific">Pegethrix bostrychoides GSE-TBD4-15B</name>
    <dbReference type="NCBI Taxonomy" id="2839662"/>
    <lineage>
        <taxon>Bacteria</taxon>
        <taxon>Bacillati</taxon>
        <taxon>Cyanobacteriota</taxon>
        <taxon>Cyanophyceae</taxon>
        <taxon>Oculatellales</taxon>
        <taxon>Oculatellaceae</taxon>
        <taxon>Pegethrix</taxon>
    </lineage>
</organism>
<dbReference type="InterPro" id="IPR036927">
    <property type="entry name" value="Cyt_c_oxase-like_su1_sf"/>
</dbReference>
<evidence type="ECO:0000256" key="8">
    <source>
        <dbReference type="ARBA" id="ARBA00022723"/>
    </source>
</evidence>
<dbReference type="EMBL" id="JAHHHV010000069">
    <property type="protein sequence ID" value="MBW4466643.1"/>
    <property type="molecule type" value="Genomic_DNA"/>
</dbReference>
<feature type="transmembrane region" description="Helical" evidence="18">
    <location>
        <begin position="120"/>
        <end position="141"/>
    </location>
</feature>
<reference evidence="20" key="2">
    <citation type="journal article" date="2022" name="Microbiol. Resour. Announc.">
        <title>Metagenome Sequencing to Explore Phylogenomics of Terrestrial Cyanobacteria.</title>
        <authorList>
            <person name="Ward R.D."/>
            <person name="Stajich J.E."/>
            <person name="Johansen J.R."/>
            <person name="Huntemann M."/>
            <person name="Clum A."/>
            <person name="Foster B."/>
            <person name="Foster B."/>
            <person name="Roux S."/>
            <person name="Palaniappan K."/>
            <person name="Varghese N."/>
            <person name="Mukherjee S."/>
            <person name="Reddy T.B.K."/>
            <person name="Daum C."/>
            <person name="Copeland A."/>
            <person name="Chen I.A."/>
            <person name="Ivanova N.N."/>
            <person name="Kyrpides N.C."/>
            <person name="Shapiro N."/>
            <person name="Eloe-Fadrosh E.A."/>
            <person name="Pietrasiak N."/>
        </authorList>
    </citation>
    <scope>NUCLEOTIDE SEQUENCE</scope>
    <source>
        <strain evidence="20">GSE-TBD4-15B</strain>
    </source>
</reference>
<dbReference type="GO" id="GO:0005886">
    <property type="term" value="C:plasma membrane"/>
    <property type="evidence" value="ECO:0007669"/>
    <property type="project" value="UniProtKB-SubCell"/>
</dbReference>
<dbReference type="AlphaFoldDB" id="A0A951PBY1"/>
<dbReference type="PANTHER" id="PTHR10422">
    <property type="entry name" value="CYTOCHROME C OXIDASE SUBUNIT 1"/>
    <property type="match status" value="1"/>
</dbReference>
<keyword evidence="6 17" id="KW-0679">Respiratory chain</keyword>
<dbReference type="EC" id="7.1.1.9" evidence="18"/>
<dbReference type="InterPro" id="IPR023615">
    <property type="entry name" value="Cyt_c_Oxase_su1_BS"/>
</dbReference>
<dbReference type="FunFam" id="1.20.210.10:FF:000004">
    <property type="entry name" value="Cytochrome c oxidase subunit 1"/>
    <property type="match status" value="1"/>
</dbReference>
<feature type="transmembrane region" description="Helical" evidence="18">
    <location>
        <begin position="353"/>
        <end position="375"/>
    </location>
</feature>
<evidence type="ECO:0000256" key="2">
    <source>
        <dbReference type="ARBA" id="ARBA00004673"/>
    </source>
</evidence>
<evidence type="ECO:0000256" key="5">
    <source>
        <dbReference type="ARBA" id="ARBA00022617"/>
    </source>
</evidence>
<dbReference type="InterPro" id="IPR023616">
    <property type="entry name" value="Cyt_c_oxase-like_su1_dom"/>
</dbReference>
<feature type="transmembrane region" description="Helical" evidence="18">
    <location>
        <begin position="395"/>
        <end position="413"/>
    </location>
</feature>
<evidence type="ECO:0000256" key="13">
    <source>
        <dbReference type="ARBA" id="ARBA00023008"/>
    </source>
</evidence>
<evidence type="ECO:0000256" key="10">
    <source>
        <dbReference type="ARBA" id="ARBA00022982"/>
    </source>
</evidence>
<comment type="function">
    <text evidence="15 18">Cytochrome c oxidase is the component of the respiratory chain that catalyzes the reduction of oxygen to water. Subunits 1-3 form the functional core of the enzyme complex. CO I is the catalytic subunit of the enzyme. Electrons originating in cytochrome c are transferred via the copper A center of subunit 2 and heme A of subunit 1 to the bimetallic center formed by heme A3 and copper B.</text>
</comment>
<evidence type="ECO:0000256" key="9">
    <source>
        <dbReference type="ARBA" id="ARBA00022967"/>
    </source>
</evidence>
<evidence type="ECO:0000256" key="12">
    <source>
        <dbReference type="ARBA" id="ARBA00023004"/>
    </source>
</evidence>
<keyword evidence="12 18" id="KW-0408">Iron</keyword>
<keyword evidence="10 17" id="KW-0249">Electron transport</keyword>
<comment type="subcellular location">
    <subcellularLocation>
        <location evidence="18">Cell membrane</location>
        <topology evidence="18">Multi-pass membrane protein</topology>
    </subcellularLocation>
    <subcellularLocation>
        <location evidence="1">Membrane</location>
        <topology evidence="1">Multi-pass membrane protein</topology>
    </subcellularLocation>
</comment>
<evidence type="ECO:0000256" key="7">
    <source>
        <dbReference type="ARBA" id="ARBA00022692"/>
    </source>
</evidence>
<dbReference type="GO" id="GO:0004129">
    <property type="term" value="F:cytochrome-c oxidase activity"/>
    <property type="evidence" value="ECO:0007669"/>
    <property type="project" value="UniProtKB-EC"/>
</dbReference>
<evidence type="ECO:0000256" key="14">
    <source>
        <dbReference type="ARBA" id="ARBA00023136"/>
    </source>
</evidence>
<comment type="caution">
    <text evidence="20">The sequence shown here is derived from an EMBL/GenBank/DDBJ whole genome shotgun (WGS) entry which is preliminary data.</text>
</comment>
<keyword evidence="4 17" id="KW-0813">Transport</keyword>
<feature type="transmembrane region" description="Helical" evidence="18">
    <location>
        <begin position="283"/>
        <end position="304"/>
    </location>
</feature>
<feature type="transmembrane region" description="Helical" evidence="18">
    <location>
        <begin position="316"/>
        <end position="341"/>
    </location>
</feature>
<feature type="transmembrane region" description="Helical" evidence="18">
    <location>
        <begin position="78"/>
        <end position="99"/>
    </location>
</feature>
<keyword evidence="13 18" id="KW-0186">Copper</keyword>
<feature type="transmembrane region" description="Helical" evidence="18">
    <location>
        <begin position="425"/>
        <end position="446"/>
    </location>
</feature>
<accession>A0A951PBY1</accession>
<feature type="transmembrane region" description="Helical" evidence="18">
    <location>
        <begin position="252"/>
        <end position="271"/>
    </location>
</feature>
<evidence type="ECO:0000256" key="4">
    <source>
        <dbReference type="ARBA" id="ARBA00022448"/>
    </source>
</evidence>
<keyword evidence="7 17" id="KW-0812">Transmembrane</keyword>
<comment type="pathway">
    <text evidence="2 18">Energy metabolism; oxidative phosphorylation.</text>
</comment>
<feature type="transmembrane region" description="Helical" evidence="18">
    <location>
        <begin position="466"/>
        <end position="486"/>
    </location>
</feature>
<protein>
    <recommendedName>
        <fullName evidence="18">Cytochrome c oxidase subunit 1</fullName>
        <ecNumber evidence="18">7.1.1.9</ecNumber>
    </recommendedName>
</protein>
<dbReference type="NCBIfam" id="TIGR02891">
    <property type="entry name" value="CtaD_CoxA"/>
    <property type="match status" value="1"/>
</dbReference>
<evidence type="ECO:0000256" key="18">
    <source>
        <dbReference type="RuleBase" id="RU363061"/>
    </source>
</evidence>
<dbReference type="GO" id="GO:0009060">
    <property type="term" value="P:aerobic respiration"/>
    <property type="evidence" value="ECO:0007669"/>
    <property type="project" value="InterPro"/>
</dbReference>
<comment type="catalytic activity">
    <reaction evidence="16 18">
        <text>4 Fe(II)-[cytochrome c] + O2 + 8 H(+)(in) = 4 Fe(III)-[cytochrome c] + 2 H2O + 4 H(+)(out)</text>
        <dbReference type="Rhea" id="RHEA:11436"/>
        <dbReference type="Rhea" id="RHEA-COMP:10350"/>
        <dbReference type="Rhea" id="RHEA-COMP:14399"/>
        <dbReference type="ChEBI" id="CHEBI:15377"/>
        <dbReference type="ChEBI" id="CHEBI:15378"/>
        <dbReference type="ChEBI" id="CHEBI:15379"/>
        <dbReference type="ChEBI" id="CHEBI:29033"/>
        <dbReference type="ChEBI" id="CHEBI:29034"/>
        <dbReference type="EC" id="7.1.1.9"/>
    </reaction>
</comment>
<proteinExistence type="inferred from homology"/>
<evidence type="ECO:0000259" key="19">
    <source>
        <dbReference type="PROSITE" id="PS50855"/>
    </source>
</evidence>
<dbReference type="PRINTS" id="PR01165">
    <property type="entry name" value="CYCOXIDASEI"/>
</dbReference>
<gene>
    <name evidence="20" type="primary">ctaD</name>
    <name evidence="20" type="ORF">KME07_14560</name>
</gene>
<feature type="transmembrane region" description="Helical" evidence="18">
    <location>
        <begin position="38"/>
        <end position="58"/>
    </location>
</feature>
<sequence length="560" mass="61537">MTIQAEAPKSAQPQLPHAGERKWQDYFTFNTDHKVIGIQYLVTSFAFFSIGGVMADVLRTELRTPASDFISPELYNQVLTLHGTIMIFLWIVPAGAGFANYLIPLMIGARDMAFPKMNAMAFWMVPPAGILLVLSILVEAPQSGWTSYPPLSLMTGKVGEGIWILTLLILGTSSILGGINFFTTIIKMRVPSMKLTSMPLFCWAMLSTSALILIGTPVLAGALLLLGFDLIAGTNFFNPTGGGDPVVYQHMFWFYSHPAVYIMILPLFGAISEIIPVHSRKPIFGYLAIAYSSLAISFLGLIVWAHHMFTSGTPAWLRMFFMITTMVIAVPTGIKVFSWLATMWGGKIALNSAMLFAMGFVGEFVIGGISGVMVASVPFDIHVHDTYFIVAHMHYVLFGGSVFGIYAAIYHWYPKMTGRMMNEPLGIAHFTLTLVGTNLTFMPMHALGMQGMNRRVAMYDPQFQSLNEICTAGAYVLAVSTLPFFVNAIWSWSKGVPAGDNPWNALTLEWQTTSPPAIENFETLPVLTGGPYDYGVEDFPDDMLPPLTSPELQPDSSAFS</sequence>
<evidence type="ECO:0000256" key="15">
    <source>
        <dbReference type="ARBA" id="ARBA00025218"/>
    </source>
</evidence>
<comment type="similarity">
    <text evidence="3 17">Belongs to the heme-copper respiratory oxidase family.</text>
</comment>
<dbReference type="InterPro" id="IPR014241">
    <property type="entry name" value="Cyt_c_oxidase_su1_bac"/>
</dbReference>
<dbReference type="GO" id="GO:0046872">
    <property type="term" value="F:metal ion binding"/>
    <property type="evidence" value="ECO:0007669"/>
    <property type="project" value="UniProtKB-KW"/>
</dbReference>
<keyword evidence="9" id="KW-1278">Translocase</keyword>
<dbReference type="GO" id="GO:0015990">
    <property type="term" value="P:electron transport coupled proton transport"/>
    <property type="evidence" value="ECO:0007669"/>
    <property type="project" value="InterPro"/>
</dbReference>
<reference evidence="20" key="1">
    <citation type="submission" date="2021-05" db="EMBL/GenBank/DDBJ databases">
        <authorList>
            <person name="Pietrasiak N."/>
            <person name="Ward R."/>
            <person name="Stajich J.E."/>
            <person name="Kurbessoian T."/>
        </authorList>
    </citation>
    <scope>NUCLEOTIDE SEQUENCE</scope>
    <source>
        <strain evidence="20">GSE-TBD4-15B</strain>
    </source>
</reference>
<dbReference type="GO" id="GO:0020037">
    <property type="term" value="F:heme binding"/>
    <property type="evidence" value="ECO:0007669"/>
    <property type="project" value="InterPro"/>
</dbReference>
<name>A0A951PBY1_9CYAN</name>
<evidence type="ECO:0000256" key="1">
    <source>
        <dbReference type="ARBA" id="ARBA00004141"/>
    </source>
</evidence>
<keyword evidence="14 18" id="KW-0472">Membrane</keyword>
<evidence type="ECO:0000313" key="20">
    <source>
        <dbReference type="EMBL" id="MBW4466643.1"/>
    </source>
</evidence>
<dbReference type="Gene3D" id="1.20.210.10">
    <property type="entry name" value="Cytochrome c oxidase-like, subunit I domain"/>
    <property type="match status" value="1"/>
</dbReference>
<evidence type="ECO:0000256" key="3">
    <source>
        <dbReference type="ARBA" id="ARBA00009578"/>
    </source>
</evidence>
<evidence type="ECO:0000256" key="11">
    <source>
        <dbReference type="ARBA" id="ARBA00022989"/>
    </source>
</evidence>
<dbReference type="SUPFAM" id="SSF81442">
    <property type="entry name" value="Cytochrome c oxidase subunit I-like"/>
    <property type="match status" value="1"/>
</dbReference>
<feature type="transmembrane region" description="Helical" evidence="18">
    <location>
        <begin position="203"/>
        <end position="232"/>
    </location>
</feature>
<keyword evidence="11 18" id="KW-1133">Transmembrane helix</keyword>
<dbReference type="PANTHER" id="PTHR10422:SF18">
    <property type="entry name" value="CYTOCHROME C OXIDASE SUBUNIT 1"/>
    <property type="match status" value="1"/>
</dbReference>
<dbReference type="PROSITE" id="PS00077">
    <property type="entry name" value="COX1_CUB"/>
    <property type="match status" value="1"/>
</dbReference>
<dbReference type="GO" id="GO:0022904">
    <property type="term" value="P:respiratory electron transport chain"/>
    <property type="evidence" value="ECO:0007669"/>
    <property type="project" value="TreeGrafter"/>
</dbReference>
<evidence type="ECO:0000256" key="6">
    <source>
        <dbReference type="ARBA" id="ARBA00022660"/>
    </source>
</evidence>